<protein>
    <submittedName>
        <fullName evidence="6">Dihydrolipoamide dehydrogenase</fullName>
    </submittedName>
</protein>
<dbReference type="SUPFAM" id="SSF51905">
    <property type="entry name" value="FAD/NAD(P)-binding domain"/>
    <property type="match status" value="1"/>
</dbReference>
<feature type="domain" description="FAD/NAD(P)-binding" evidence="5">
    <location>
        <begin position="6"/>
        <end position="279"/>
    </location>
</feature>
<dbReference type="SUPFAM" id="SSF55424">
    <property type="entry name" value="FAD/NAD-linked reductases, dimerisation (C-terminal) domain"/>
    <property type="match status" value="1"/>
</dbReference>
<comment type="caution">
    <text evidence="6">The sequence shown here is derived from an EMBL/GenBank/DDBJ whole genome shotgun (WGS) entry which is preliminary data.</text>
</comment>
<dbReference type="EMBL" id="RJKE01000001">
    <property type="protein sequence ID" value="ROO83108.1"/>
    <property type="molecule type" value="Genomic_DNA"/>
</dbReference>
<reference evidence="6 7" key="1">
    <citation type="submission" date="2018-11" db="EMBL/GenBank/DDBJ databases">
        <title>Sequencing the genomes of 1000 actinobacteria strains.</title>
        <authorList>
            <person name="Klenk H.-P."/>
        </authorList>
    </citation>
    <scope>NUCLEOTIDE SEQUENCE [LARGE SCALE GENOMIC DNA]</scope>
    <source>
        <strain evidence="6 7">DSM 44254</strain>
    </source>
</reference>
<dbReference type="Pfam" id="PF07992">
    <property type="entry name" value="Pyr_redox_2"/>
    <property type="match status" value="1"/>
</dbReference>
<proteinExistence type="predicted"/>
<gene>
    <name evidence="6" type="ORF">EDD29_0599</name>
</gene>
<evidence type="ECO:0000256" key="2">
    <source>
        <dbReference type="ARBA" id="ARBA00022630"/>
    </source>
</evidence>
<keyword evidence="2" id="KW-0285">Flavoprotein</keyword>
<dbReference type="PRINTS" id="PR00368">
    <property type="entry name" value="FADPNR"/>
</dbReference>
<dbReference type="Gene3D" id="3.50.50.60">
    <property type="entry name" value="FAD/NAD(P)-binding domain"/>
    <property type="match status" value="1"/>
</dbReference>
<dbReference type="InterPro" id="IPR004099">
    <property type="entry name" value="Pyr_nucl-diS_OxRdtase_dimer"/>
</dbReference>
<dbReference type="InterPro" id="IPR016156">
    <property type="entry name" value="FAD/NAD-linked_Rdtase_dimer_sf"/>
</dbReference>
<evidence type="ECO:0000313" key="6">
    <source>
        <dbReference type="EMBL" id="ROO83108.1"/>
    </source>
</evidence>
<dbReference type="Pfam" id="PF02852">
    <property type="entry name" value="Pyr_redox_dim"/>
    <property type="match status" value="1"/>
</dbReference>
<evidence type="ECO:0000259" key="5">
    <source>
        <dbReference type="Pfam" id="PF07992"/>
    </source>
</evidence>
<keyword evidence="7" id="KW-1185">Reference proteome</keyword>
<dbReference type="PRINTS" id="PR00411">
    <property type="entry name" value="PNDRDTASEI"/>
</dbReference>
<dbReference type="InterPro" id="IPR023753">
    <property type="entry name" value="FAD/NAD-binding_dom"/>
</dbReference>
<evidence type="ECO:0000313" key="7">
    <source>
        <dbReference type="Proteomes" id="UP000272400"/>
    </source>
</evidence>
<dbReference type="PANTHER" id="PTHR43014:SF2">
    <property type="entry name" value="MERCURIC REDUCTASE"/>
    <property type="match status" value="1"/>
</dbReference>
<keyword evidence="3" id="KW-0274">FAD</keyword>
<sequence>MASMDFDVIVLGGGTSGSRIAAGLADAGRAVGLVECRTVGGDRIRERCAALQQAAERGDAWSQAVALRDLAGHPPRLPAGVTVLEGIGQIAGPGRVKVFGPEDAAGHGCRDLVLATGSEPLLPVVPGLLDVPTWTTAEALGGFGVPRRLVVLGDDPEGCELAQIYATYGSHVTLVTDEPRLLPREAPFTGELLAEILRRTGVRVLTDVRPAQAELTDLGVRLLLSDGTDLFADRLLLAAGRRPRASGLGLENLGTTTMEADERCRVLEGVWAAGSVTGHRHASLEQSRVVLDNLLGMERTADYRALPRTVQTSPPVWAAGAAPSEALTTAGRDLSATVRAALSPGVVGRVELYADARRGVLAGAAAVGPGAPDWMAEIALAIRAELPVAALADVVRAVPTYGEAIEPSLRELAR</sequence>
<dbReference type="InterPro" id="IPR036188">
    <property type="entry name" value="FAD/NAD-bd_sf"/>
</dbReference>
<comment type="cofactor">
    <cofactor evidence="1">
        <name>FAD</name>
        <dbReference type="ChEBI" id="CHEBI:57692"/>
    </cofactor>
</comment>
<name>A0A3N1CQW2_9ACTN</name>
<organism evidence="6 7">
    <name type="scientific">Actinocorallia herbida</name>
    <dbReference type="NCBI Taxonomy" id="58109"/>
    <lineage>
        <taxon>Bacteria</taxon>
        <taxon>Bacillati</taxon>
        <taxon>Actinomycetota</taxon>
        <taxon>Actinomycetes</taxon>
        <taxon>Streptosporangiales</taxon>
        <taxon>Thermomonosporaceae</taxon>
        <taxon>Actinocorallia</taxon>
    </lineage>
</organism>
<dbReference type="AlphaFoldDB" id="A0A3N1CQW2"/>
<dbReference type="PANTHER" id="PTHR43014">
    <property type="entry name" value="MERCURIC REDUCTASE"/>
    <property type="match status" value="1"/>
</dbReference>
<accession>A0A3N1CQW2</accession>
<feature type="domain" description="Pyridine nucleotide-disulphide oxidoreductase dimerisation" evidence="4">
    <location>
        <begin position="332"/>
        <end position="406"/>
    </location>
</feature>
<evidence type="ECO:0000259" key="4">
    <source>
        <dbReference type="Pfam" id="PF02852"/>
    </source>
</evidence>
<evidence type="ECO:0000256" key="1">
    <source>
        <dbReference type="ARBA" id="ARBA00001974"/>
    </source>
</evidence>
<evidence type="ECO:0000256" key="3">
    <source>
        <dbReference type="ARBA" id="ARBA00022827"/>
    </source>
</evidence>
<dbReference type="Proteomes" id="UP000272400">
    <property type="component" value="Unassembled WGS sequence"/>
</dbReference>
<dbReference type="GO" id="GO:0016491">
    <property type="term" value="F:oxidoreductase activity"/>
    <property type="evidence" value="ECO:0007669"/>
    <property type="project" value="InterPro"/>
</dbReference>